<evidence type="ECO:0000256" key="2">
    <source>
        <dbReference type="SAM" id="SignalP"/>
    </source>
</evidence>
<dbReference type="InterPro" id="IPR026444">
    <property type="entry name" value="Secre_tail"/>
</dbReference>
<dbReference type="Pfam" id="PF01833">
    <property type="entry name" value="TIG"/>
    <property type="match status" value="1"/>
</dbReference>
<proteinExistence type="predicted"/>
<sequence length="592" mass="64650">MKKIVLCKVFILLMYLVSLNNLHAQTLLREVSLKKQIENSSLVVEGKVVSKKSFWDANNQHIYTANTIEVYKVFKGEPVAVIEVITPGGTVGLSAEMVSPSLKLNNDEVGVFTLYNNNIAMKSYEKTSLKQFQAYGSSQGFYKYNLYDNLAVNTFNKKNGIASNFYDEIMGYTKFTYIEMSNFDTQSIYLKSTQGKELLAPGSITFTPTTITAGTKSVLTINGTGFGATKGKVSFRNADDGGATFIDAFNTQILEWGNTQIKVEVPSKAGTGAIVVTDASSASKQSSNSLTILFSEINVVQDEGNVAYRAQHVNDNNAGGYTWQMFTDFNNNANAKAAFLRAFNSWRCTTGINWVIGASTTNDVADLDGINVVRFDNGAELGPTELGRCTTYFNGCGTGTNLNWYVSELDIVFDDTTDWNFGPAGTPAVIGKYDFESNALHELGHGHALGHVISDNDIMNYALQTAIDRRVLNANNIAAANAIQSRSISSIVCLRPLLTNHSCSLGVEEEALNNSITIYPNPTNGQFFIKNNLSVNLDKILIHDVSGRLISELDTSNGTQTITINLSGVSKGLYFMRILSGTTEITKKILVE</sequence>
<dbReference type="InterPro" id="IPR024079">
    <property type="entry name" value="MetalloPept_cat_dom_sf"/>
</dbReference>
<name>A0AAU7EKC7_9FLAO</name>
<dbReference type="GO" id="GO:0008237">
    <property type="term" value="F:metallopeptidase activity"/>
    <property type="evidence" value="ECO:0007669"/>
    <property type="project" value="InterPro"/>
</dbReference>
<evidence type="ECO:0000313" key="6">
    <source>
        <dbReference type="Proteomes" id="UP001224325"/>
    </source>
</evidence>
<dbReference type="InterPro" id="IPR014756">
    <property type="entry name" value="Ig_E-set"/>
</dbReference>
<evidence type="ECO:0000259" key="3">
    <source>
        <dbReference type="Pfam" id="PF01833"/>
    </source>
</evidence>
<dbReference type="SUPFAM" id="SSF50242">
    <property type="entry name" value="TIMP-like"/>
    <property type="match status" value="1"/>
</dbReference>
<dbReference type="NCBIfam" id="TIGR04183">
    <property type="entry name" value="Por_Secre_tail"/>
    <property type="match status" value="1"/>
</dbReference>
<dbReference type="Gene3D" id="3.40.390.10">
    <property type="entry name" value="Collagenase (Catalytic Domain)"/>
    <property type="match status" value="1"/>
</dbReference>
<feature type="domain" description="IPT/TIG" evidence="3">
    <location>
        <begin position="206"/>
        <end position="289"/>
    </location>
</feature>
<protein>
    <submittedName>
        <fullName evidence="5">T9SS type A sorting domain-containing protein</fullName>
    </submittedName>
</protein>
<dbReference type="EMBL" id="CP155618">
    <property type="protein sequence ID" value="XBL15502.1"/>
    <property type="molecule type" value="Genomic_DNA"/>
</dbReference>
<feature type="signal peptide" evidence="2">
    <location>
        <begin position="1"/>
        <end position="24"/>
    </location>
</feature>
<evidence type="ECO:0000256" key="1">
    <source>
        <dbReference type="ARBA" id="ARBA00022729"/>
    </source>
</evidence>
<dbReference type="SUPFAM" id="SSF55486">
    <property type="entry name" value="Metalloproteases ('zincins'), catalytic domain"/>
    <property type="match status" value="1"/>
</dbReference>
<dbReference type="KEGG" id="mlil:QLS71_005660"/>
<gene>
    <name evidence="5" type="ORF">QLS71_005660</name>
</gene>
<organism evidence="5 6">
    <name type="scientific">Mariniflexile litorale</name>
    <dbReference type="NCBI Taxonomy" id="3045158"/>
    <lineage>
        <taxon>Bacteria</taxon>
        <taxon>Pseudomonadati</taxon>
        <taxon>Bacteroidota</taxon>
        <taxon>Flavobacteriia</taxon>
        <taxon>Flavobacteriales</taxon>
        <taxon>Flavobacteriaceae</taxon>
        <taxon>Mariniflexile</taxon>
    </lineage>
</organism>
<dbReference type="Proteomes" id="UP001224325">
    <property type="component" value="Chromosome"/>
</dbReference>
<dbReference type="InterPro" id="IPR008993">
    <property type="entry name" value="TIMP-like_OB-fold"/>
</dbReference>
<evidence type="ECO:0000313" key="5">
    <source>
        <dbReference type="EMBL" id="XBL15502.1"/>
    </source>
</evidence>
<dbReference type="AlphaFoldDB" id="A0AAU7EKC7"/>
<feature type="domain" description="Secretion system C-terminal sorting" evidence="4">
    <location>
        <begin position="518"/>
        <end position="591"/>
    </location>
</feature>
<dbReference type="Gene3D" id="2.60.40.10">
    <property type="entry name" value="Immunoglobulins"/>
    <property type="match status" value="1"/>
</dbReference>
<accession>A0AAU7EKC7</accession>
<reference evidence="5" key="1">
    <citation type="submission" date="2024-04" db="EMBL/GenBank/DDBJ databases">
        <title>Mariniflexile litorale, isolated from the shallow sediments of the Sea of Japan.</title>
        <authorList>
            <person name="Romanenko L."/>
            <person name="Isaeva M."/>
        </authorList>
    </citation>
    <scope>NUCLEOTIDE SEQUENCE [LARGE SCALE GENOMIC DNA]</scope>
    <source>
        <strain evidence="5">KMM 9835</strain>
    </source>
</reference>
<dbReference type="InterPro" id="IPR002909">
    <property type="entry name" value="IPT_dom"/>
</dbReference>
<dbReference type="SUPFAM" id="SSF81296">
    <property type="entry name" value="E set domains"/>
    <property type="match status" value="1"/>
</dbReference>
<feature type="chain" id="PRO_5043930035" evidence="2">
    <location>
        <begin position="25"/>
        <end position="592"/>
    </location>
</feature>
<dbReference type="Pfam" id="PF18962">
    <property type="entry name" value="Por_Secre_tail"/>
    <property type="match status" value="1"/>
</dbReference>
<dbReference type="RefSeq" id="WP_308991502.1">
    <property type="nucleotide sequence ID" value="NZ_CP155618.1"/>
</dbReference>
<evidence type="ECO:0000259" key="4">
    <source>
        <dbReference type="Pfam" id="PF18962"/>
    </source>
</evidence>
<dbReference type="InterPro" id="IPR013783">
    <property type="entry name" value="Ig-like_fold"/>
</dbReference>
<keyword evidence="1 2" id="KW-0732">Signal</keyword>
<keyword evidence="6" id="KW-1185">Reference proteome</keyword>